<dbReference type="PANTHER" id="PTHR43452:SF1">
    <property type="entry name" value="PYRUVATE DECARBOXYLASE C186.09-RELATED"/>
    <property type="match status" value="1"/>
</dbReference>
<feature type="compositionally biased region" description="Low complexity" evidence="22">
    <location>
        <begin position="1244"/>
        <end position="1278"/>
    </location>
</feature>
<dbReference type="Pfam" id="PF00107">
    <property type="entry name" value="ADH_zinc_N"/>
    <property type="match status" value="1"/>
</dbReference>
<feature type="transmembrane region" description="Helical" evidence="23">
    <location>
        <begin position="177"/>
        <end position="200"/>
    </location>
</feature>
<evidence type="ECO:0000313" key="31">
    <source>
        <dbReference type="Proteomes" id="UP000234275"/>
    </source>
</evidence>
<dbReference type="GO" id="GO:0005829">
    <property type="term" value="C:cytosol"/>
    <property type="evidence" value="ECO:0007669"/>
    <property type="project" value="TreeGrafter"/>
</dbReference>
<evidence type="ECO:0000256" key="23">
    <source>
        <dbReference type="SAM" id="Phobius"/>
    </source>
</evidence>
<dbReference type="EMBL" id="MSFO01000008">
    <property type="protein sequence ID" value="PLB44989.1"/>
    <property type="molecule type" value="Genomic_DNA"/>
</dbReference>
<dbReference type="FunFam" id="3.40.50.720:FF:000039">
    <property type="entry name" value="Alcohol dehydrogenase AdhP"/>
    <property type="match status" value="1"/>
</dbReference>
<dbReference type="CDD" id="cd07038">
    <property type="entry name" value="TPP_PYR_PDC_IPDC_like"/>
    <property type="match status" value="1"/>
</dbReference>
<keyword evidence="18" id="KW-0520">NAD</keyword>
<evidence type="ECO:0000256" key="17">
    <source>
        <dbReference type="ARBA" id="ARBA00023002"/>
    </source>
</evidence>
<keyword evidence="14 21" id="KW-0862">Zinc</keyword>
<dbReference type="Gene3D" id="3.40.50.720">
    <property type="entry name" value="NAD(P)-binding Rossmann-like Domain"/>
    <property type="match status" value="1"/>
</dbReference>
<feature type="transmembrane region" description="Helical" evidence="23">
    <location>
        <begin position="136"/>
        <end position="157"/>
    </location>
</feature>
<evidence type="ECO:0000259" key="29">
    <source>
        <dbReference type="Pfam" id="PF20684"/>
    </source>
</evidence>
<dbReference type="Pfam" id="PF02775">
    <property type="entry name" value="TPP_enzyme_C"/>
    <property type="match status" value="1"/>
</dbReference>
<dbReference type="InterPro" id="IPR043132">
    <property type="entry name" value="BCAT-like_C"/>
</dbReference>
<dbReference type="PROSITE" id="PS00187">
    <property type="entry name" value="TPP_ENZYMES"/>
    <property type="match status" value="1"/>
</dbReference>
<feature type="domain" description="Alcohol dehydrogenase-like C-terminal" evidence="24">
    <location>
        <begin position="487"/>
        <end position="613"/>
    </location>
</feature>
<feature type="transmembrane region" description="Helical" evidence="23">
    <location>
        <begin position="737"/>
        <end position="755"/>
    </location>
</feature>
<dbReference type="InterPro" id="IPR047213">
    <property type="entry name" value="TPP_PYR_PDC_IPDC-like"/>
</dbReference>
<dbReference type="InterPro" id="IPR029035">
    <property type="entry name" value="DHS-like_NAD/FAD-binding_dom"/>
</dbReference>
<evidence type="ECO:0000256" key="6">
    <source>
        <dbReference type="ARBA" id="ARBA00008072"/>
    </source>
</evidence>
<dbReference type="Gene3D" id="3.40.50.1220">
    <property type="entry name" value="TPP-binding domain"/>
    <property type="match status" value="1"/>
</dbReference>
<evidence type="ECO:0000259" key="25">
    <source>
        <dbReference type="Pfam" id="PF00205"/>
    </source>
</evidence>
<protein>
    <recommendedName>
        <fullName evidence="9">Pyruvate decarboxylase</fullName>
        <ecNumber evidence="8">4.1.1.1</ecNumber>
    </recommendedName>
</protein>
<keyword evidence="23" id="KW-0812">Transmembrane</keyword>
<evidence type="ECO:0000256" key="8">
    <source>
        <dbReference type="ARBA" id="ARBA00013202"/>
    </source>
</evidence>
<dbReference type="Gene3D" id="3.30.470.10">
    <property type="match status" value="1"/>
</dbReference>
<evidence type="ECO:0000313" key="30">
    <source>
        <dbReference type="EMBL" id="PLB44989.1"/>
    </source>
</evidence>
<keyword evidence="16" id="KW-0663">Pyridoxal phosphate</keyword>
<dbReference type="SUPFAM" id="SSF51735">
    <property type="entry name" value="NAD(P)-binding Rossmann-fold domains"/>
    <property type="match status" value="1"/>
</dbReference>
<dbReference type="Pfam" id="PF08240">
    <property type="entry name" value="ADH_N"/>
    <property type="match status" value="1"/>
</dbReference>
<proteinExistence type="inferred from homology"/>
<dbReference type="OrthoDB" id="3970464at2759"/>
<feature type="domain" description="Thiamine pyrophosphate enzyme N-terminal TPP-binding" evidence="27">
    <location>
        <begin position="673"/>
        <end position="784"/>
    </location>
</feature>
<evidence type="ECO:0000256" key="1">
    <source>
        <dbReference type="ARBA" id="ARBA00001041"/>
    </source>
</evidence>
<dbReference type="GO" id="GO:0009081">
    <property type="term" value="P:branched-chain amino acid metabolic process"/>
    <property type="evidence" value="ECO:0007669"/>
    <property type="project" value="InterPro"/>
</dbReference>
<dbReference type="InterPro" id="IPR013154">
    <property type="entry name" value="ADH-like_N"/>
</dbReference>
<evidence type="ECO:0000256" key="4">
    <source>
        <dbReference type="ARBA" id="ARBA00001964"/>
    </source>
</evidence>
<keyword evidence="13" id="KW-0210">Decarboxylase</keyword>
<gene>
    <name evidence="30" type="ORF">P170DRAFT_479520</name>
</gene>
<name>A0A2I2FWG8_9EURO</name>
<dbReference type="CDD" id="cd01557">
    <property type="entry name" value="BCAT_beta_family"/>
    <property type="match status" value="1"/>
</dbReference>
<comment type="similarity">
    <text evidence="5">Belongs to the TPP enzyme family.</text>
</comment>
<dbReference type="Pfam" id="PF01063">
    <property type="entry name" value="Aminotran_4"/>
    <property type="match status" value="1"/>
</dbReference>
<reference evidence="30 31" key="1">
    <citation type="submission" date="2016-12" db="EMBL/GenBank/DDBJ databases">
        <title>The genomes of Aspergillus section Nigri reveals drivers in fungal speciation.</title>
        <authorList>
            <consortium name="DOE Joint Genome Institute"/>
            <person name="Vesth T.C."/>
            <person name="Nybo J."/>
            <person name="Theobald S."/>
            <person name="Brandl J."/>
            <person name="Frisvad J.C."/>
            <person name="Nielsen K.F."/>
            <person name="Lyhne E.K."/>
            <person name="Kogle M.E."/>
            <person name="Kuo A."/>
            <person name="Riley R."/>
            <person name="Clum A."/>
            <person name="Nolan M."/>
            <person name="Lipzen A."/>
            <person name="Salamov A."/>
            <person name="Henrissat B."/>
            <person name="Wiebenga A."/>
            <person name="De Vries R.P."/>
            <person name="Grigoriev I.V."/>
            <person name="Mortensen U.H."/>
            <person name="Andersen M.R."/>
            <person name="Baker S.E."/>
        </authorList>
    </citation>
    <scope>NUCLEOTIDE SEQUENCE [LARGE SCALE GENOMIC DNA]</scope>
    <source>
        <strain evidence="30 31">IBT 23096</strain>
    </source>
</reference>
<dbReference type="GeneID" id="36561389"/>
<feature type="compositionally biased region" description="Polar residues" evidence="22">
    <location>
        <begin position="287"/>
        <end position="296"/>
    </location>
</feature>
<comment type="cofactor">
    <cofactor evidence="3 21">
        <name>Zn(2+)</name>
        <dbReference type="ChEBI" id="CHEBI:29105"/>
    </cofactor>
</comment>
<dbReference type="VEuPathDB" id="FungiDB:P170DRAFT_479520"/>
<comment type="similarity">
    <text evidence="7">Belongs to the class-IV pyridoxal-phosphate-dependent aminotransferase family.</text>
</comment>
<dbReference type="GO" id="GO:0004084">
    <property type="term" value="F:branched-chain-amino-acid transaminase activity"/>
    <property type="evidence" value="ECO:0007669"/>
    <property type="project" value="InterPro"/>
</dbReference>
<dbReference type="GO" id="GO:0004737">
    <property type="term" value="F:pyruvate decarboxylase activity"/>
    <property type="evidence" value="ECO:0007669"/>
    <property type="project" value="UniProtKB-EC"/>
</dbReference>
<dbReference type="RefSeq" id="XP_024700291.1">
    <property type="nucleotide sequence ID" value="XM_024853691.1"/>
</dbReference>
<evidence type="ECO:0000256" key="3">
    <source>
        <dbReference type="ARBA" id="ARBA00001947"/>
    </source>
</evidence>
<keyword evidence="17" id="KW-0560">Oxidoreductase</keyword>
<dbReference type="InterPro" id="IPR043131">
    <property type="entry name" value="BCAT-like_N"/>
</dbReference>
<comment type="caution">
    <text evidence="30">The sequence shown here is derived from an EMBL/GenBank/DDBJ whole genome shotgun (WGS) entry which is preliminary data.</text>
</comment>
<dbReference type="GO" id="GO:0000287">
    <property type="term" value="F:magnesium ion binding"/>
    <property type="evidence" value="ECO:0007669"/>
    <property type="project" value="InterPro"/>
</dbReference>
<dbReference type="EC" id="4.1.1.1" evidence="8"/>
<feature type="region of interest" description="Disordered" evidence="22">
    <location>
        <begin position="1240"/>
        <end position="1280"/>
    </location>
</feature>
<evidence type="ECO:0000256" key="2">
    <source>
        <dbReference type="ARBA" id="ARBA00001933"/>
    </source>
</evidence>
<keyword evidence="20" id="KW-0456">Lyase</keyword>
<dbReference type="Gene3D" id="3.40.50.970">
    <property type="match status" value="2"/>
</dbReference>
<dbReference type="FunFam" id="3.40.50.970:FF:000024">
    <property type="entry name" value="Pyruvate decarboxylase isozyme"/>
    <property type="match status" value="1"/>
</dbReference>
<dbReference type="PANTHER" id="PTHR43452">
    <property type="entry name" value="PYRUVATE DECARBOXYLASE"/>
    <property type="match status" value="1"/>
</dbReference>
<dbReference type="Pfam" id="PF20684">
    <property type="entry name" value="Fung_rhodopsin"/>
    <property type="match status" value="1"/>
</dbReference>
<evidence type="ECO:0000256" key="7">
    <source>
        <dbReference type="ARBA" id="ARBA00009320"/>
    </source>
</evidence>
<dbReference type="SUPFAM" id="SSF52518">
    <property type="entry name" value="Thiamin diphosphate-binding fold (THDP-binding)"/>
    <property type="match status" value="2"/>
</dbReference>
<evidence type="ECO:0000256" key="13">
    <source>
        <dbReference type="ARBA" id="ARBA00022793"/>
    </source>
</evidence>
<dbReference type="Gene3D" id="3.90.180.10">
    <property type="entry name" value="Medium-chain alcohol dehydrogenases, catalytic domain"/>
    <property type="match status" value="1"/>
</dbReference>
<dbReference type="InterPro" id="IPR033939">
    <property type="entry name" value="BCAT_family"/>
</dbReference>
<dbReference type="SUPFAM" id="SSF52467">
    <property type="entry name" value="DHS-like NAD/FAD-binding domain"/>
    <property type="match status" value="1"/>
</dbReference>
<dbReference type="GO" id="GO:0030976">
    <property type="term" value="F:thiamine pyrophosphate binding"/>
    <property type="evidence" value="ECO:0007669"/>
    <property type="project" value="InterPro"/>
</dbReference>
<evidence type="ECO:0000256" key="11">
    <source>
        <dbReference type="ARBA" id="ARBA00022679"/>
    </source>
</evidence>
<keyword evidence="31" id="KW-1185">Reference proteome</keyword>
<keyword evidence="12 21" id="KW-0479">Metal-binding</keyword>
<sequence length="1679" mass="182401">MARATILPPGIAPPLTEDNSHNHNALVVITASLALFLALASLTIRIYATRIRGVTLKDDYILVVAVVFACAQVSVALDQVHYGWGKSKDLISSDDNEQMTKTGFAVDILYILVIGLSKVCTMMFYRNLSLRSNMLLSNTILASCGVWIVLGAVLLGVRCNGDAREDKSSCTGLYPRWQAISALDIILELVILAYPVKIIYNVQIPFLKKLKVLCILSSRVILIPLSAIHLSYLKTQTTSANPPLDGAYATTVAEIHLGLSVILLAISSLKIFVAVYEDDQGLAYTEDASNSHSQSGRATRSRTWRSSRPTKDPMLITRGWDEEPILQSSEALAPPSRGQESDGSNGAIVKSVQISVTRQRSLGSTKDVVDGHEGVGIVTAIGNEVKSIKLGDHVGIQWLNRTCGECDSCKAGTYQGCQDAQFTGLSVGGTFSEYCTCQEAHAIRIPKHYPLESVAHILCAGLIAYKAVKESGVKSGQAVAISDAHAGLGIFACQYAKACGLRVVALIEGNAESSQLRRTHADHIIDYKSTENIVGSIQDVTGGGPDAAIVLAAGGRPLQSAIEYIKPSGTVVLIGLRPGGSMQADFSKALSRMVNIKSSFGGSKQDTEDAMRISVEKRFQTTTQFMNLDQLTAVFPEVKRGDLVGNTAFKIPDRREAKQAYSVSSEETQIDYNVGTFLAHRIEELGVKDFFAVPGDSNLALLDNLLRNPRLRMVSCCNELNTGYAADGYARTSRSKIAVVVIPYVVGGLSILNAISGAHSEHLKVIGISGCPNTSMLGDDKFLHHTPSRKNKHQALHAFKGVTAASVRIDSSETATNVIDDALLKCLDKSLPVYIEVANDISTAPCPAPSPLQNQVVLGRKERGTTQAIEAIKKTWNSAKRPVLFIGPLARLASSKDDVQLLAEKLGCAVLCQPDSRWIPETHPQSCGVFWSGVFNPEGEEIAMNADLWVVLGGSWSDLHVLGFNPKEERHRMLDIQAEGVRLPDGTIFEPVDFCSLVSGLIKSDITANGSCIPSSHVQLSSPVPGELELSEKPLTMKSLLAGIQGILRGHHTIIADTGETWFAANRLRLPRGADCQMQLAYASIGWSLGAGLGAQVGLPDRRVIIMAGDGGFQMTAQELSTIIRMRLNPIIFLFNNLGYKTETAVHEGPYNYIANWDYTQLAQCLSSEPHSESNNPYATEQAPRKKDLRMFAAKIETQADLALALQKAEAESGKLAFLECCIQPGDMTAELRRLGEKLGSEVTASDSNSATSSSTPSPTPSTDNRSVTPSSLSSPVLQPERLKHYRDLDASRLNVKLTKTPREVPPLDSPDVLSHKVCTDHMVQARWSIDGGWDDPEILPYTPLSFEPSASALHYSTNCFEGMKAFRGKDGRLRLFRAGLNCCRLLDSATRVCLPPFNPRDIYILIKRLCEIDAPKWLPASQKGSSLYIRPALIGTSPGLGLGVPKEALLYVIISFWPNPTVSANLSSRPKKGLRLWTSPKDMTRSWPGGYGSAKLAANYGPSLLAQQKAHAAGYDQVMWLFGPDRQVTEAGASNLFFIWRSLQGTLQGRLQLVTAPLSDNLILPGVTRRSVLELARDRMYSDEYSTENVHSSVEPLEVVERKFTIHDVIAAADQGRLRGAFVTGTACFITPVTSVYFEGREIDIEPDATPHTSLFRKWISDIVNGEEHSPWTEVVEG</sequence>
<dbReference type="InterPro" id="IPR012000">
    <property type="entry name" value="Thiamin_PyroP_enz_cen_dom"/>
</dbReference>
<evidence type="ECO:0000256" key="21">
    <source>
        <dbReference type="RuleBase" id="RU361277"/>
    </source>
</evidence>
<dbReference type="GO" id="GO:0000949">
    <property type="term" value="P:aromatic amino acid family catabolic process to alcohol via Ehrlich pathway"/>
    <property type="evidence" value="ECO:0007669"/>
    <property type="project" value="TreeGrafter"/>
</dbReference>
<organism evidence="30 31">
    <name type="scientific">Aspergillus steynii IBT 23096</name>
    <dbReference type="NCBI Taxonomy" id="1392250"/>
    <lineage>
        <taxon>Eukaryota</taxon>
        <taxon>Fungi</taxon>
        <taxon>Dikarya</taxon>
        <taxon>Ascomycota</taxon>
        <taxon>Pezizomycotina</taxon>
        <taxon>Eurotiomycetes</taxon>
        <taxon>Eurotiomycetidae</taxon>
        <taxon>Eurotiales</taxon>
        <taxon>Aspergillaceae</taxon>
        <taxon>Aspergillus</taxon>
        <taxon>Aspergillus subgen. Circumdati</taxon>
    </lineage>
</organism>
<dbReference type="Pfam" id="PF02776">
    <property type="entry name" value="TPP_enzyme_N"/>
    <property type="match status" value="1"/>
</dbReference>
<evidence type="ECO:0000256" key="18">
    <source>
        <dbReference type="ARBA" id="ARBA00023027"/>
    </source>
</evidence>
<evidence type="ECO:0000259" key="26">
    <source>
        <dbReference type="Pfam" id="PF02775"/>
    </source>
</evidence>
<evidence type="ECO:0000256" key="16">
    <source>
        <dbReference type="ARBA" id="ARBA00022898"/>
    </source>
</evidence>
<comment type="catalytic activity">
    <reaction evidence="1">
        <text>a 2-oxocarboxylate + H(+) = an aldehyde + CO2</text>
        <dbReference type="Rhea" id="RHEA:11628"/>
        <dbReference type="ChEBI" id="CHEBI:15378"/>
        <dbReference type="ChEBI" id="CHEBI:16526"/>
        <dbReference type="ChEBI" id="CHEBI:17478"/>
        <dbReference type="ChEBI" id="CHEBI:35179"/>
        <dbReference type="EC" id="4.1.1.1"/>
    </reaction>
</comment>
<dbReference type="CDD" id="cd02005">
    <property type="entry name" value="TPP_PDC_IPDC"/>
    <property type="match status" value="1"/>
</dbReference>
<evidence type="ECO:0000259" key="27">
    <source>
        <dbReference type="Pfam" id="PF02776"/>
    </source>
</evidence>
<evidence type="ECO:0000259" key="24">
    <source>
        <dbReference type="Pfam" id="PF00107"/>
    </source>
</evidence>
<evidence type="ECO:0000256" key="22">
    <source>
        <dbReference type="SAM" id="MobiDB-lite"/>
    </source>
</evidence>
<dbReference type="STRING" id="1392250.A0A2I2FWG8"/>
<dbReference type="InterPro" id="IPR000399">
    <property type="entry name" value="TPP-bd_CS"/>
</dbReference>
<dbReference type="PROSITE" id="PS00059">
    <property type="entry name" value="ADH_ZINC"/>
    <property type="match status" value="1"/>
</dbReference>
<feature type="transmembrane region" description="Helical" evidence="23">
    <location>
        <begin position="212"/>
        <end position="233"/>
    </location>
</feature>
<feature type="region of interest" description="Disordered" evidence="22">
    <location>
        <begin position="286"/>
        <end position="319"/>
    </location>
</feature>
<comment type="similarity">
    <text evidence="6 21">Belongs to the zinc-containing alcohol dehydrogenase family.</text>
</comment>
<feature type="domain" description="Alcohol dehydrogenase-like N-terminal" evidence="28">
    <location>
        <begin position="366"/>
        <end position="447"/>
    </location>
</feature>
<dbReference type="GO" id="GO:0008270">
    <property type="term" value="F:zinc ion binding"/>
    <property type="evidence" value="ECO:0007669"/>
    <property type="project" value="InterPro"/>
</dbReference>
<dbReference type="Proteomes" id="UP000234275">
    <property type="component" value="Unassembled WGS sequence"/>
</dbReference>
<dbReference type="InterPro" id="IPR029061">
    <property type="entry name" value="THDP-binding"/>
</dbReference>
<keyword evidence="11" id="KW-0808">Transferase</keyword>
<keyword evidence="23" id="KW-0472">Membrane</keyword>
<feature type="domain" description="Thiamine pyrophosphate enzyme TPP-binding" evidence="26">
    <location>
        <begin position="1061"/>
        <end position="1151"/>
    </location>
</feature>
<feature type="domain" description="Thiamine pyrophosphate enzyme central" evidence="25">
    <location>
        <begin position="871"/>
        <end position="967"/>
    </location>
</feature>
<dbReference type="InterPro" id="IPR013149">
    <property type="entry name" value="ADH-like_C"/>
</dbReference>
<dbReference type="SUPFAM" id="SSF50129">
    <property type="entry name" value="GroES-like"/>
    <property type="match status" value="1"/>
</dbReference>
<keyword evidence="15" id="KW-0460">Magnesium</keyword>
<feature type="domain" description="Rhodopsin" evidence="29">
    <location>
        <begin position="45"/>
        <end position="271"/>
    </location>
</feature>
<comment type="cofactor">
    <cofactor evidence="2">
        <name>pyridoxal 5'-phosphate</name>
        <dbReference type="ChEBI" id="CHEBI:597326"/>
    </cofactor>
</comment>
<dbReference type="SUPFAM" id="SSF56752">
    <property type="entry name" value="D-aminoacid aminotransferase-like PLP-dependent enzymes"/>
    <property type="match status" value="1"/>
</dbReference>
<dbReference type="Gene3D" id="3.20.10.10">
    <property type="entry name" value="D-amino Acid Aminotransferase, subunit A, domain 2"/>
    <property type="match status" value="1"/>
</dbReference>
<comment type="cofactor">
    <cofactor evidence="4">
        <name>thiamine diphosphate</name>
        <dbReference type="ChEBI" id="CHEBI:58937"/>
    </cofactor>
</comment>
<evidence type="ECO:0000256" key="12">
    <source>
        <dbReference type="ARBA" id="ARBA00022723"/>
    </source>
</evidence>
<dbReference type="InterPro" id="IPR012001">
    <property type="entry name" value="Thiamin_PyroP_enz_TPP-bd_dom"/>
</dbReference>
<feature type="transmembrane region" description="Helical" evidence="23">
    <location>
        <begin position="253"/>
        <end position="276"/>
    </location>
</feature>
<evidence type="ECO:0000256" key="19">
    <source>
        <dbReference type="ARBA" id="ARBA00023052"/>
    </source>
</evidence>
<dbReference type="InterPro" id="IPR012110">
    <property type="entry name" value="PDC/IPDC-like"/>
</dbReference>
<feature type="transmembrane region" description="Helical" evidence="23">
    <location>
        <begin position="104"/>
        <end position="124"/>
    </location>
</feature>
<evidence type="ECO:0000256" key="15">
    <source>
        <dbReference type="ARBA" id="ARBA00022842"/>
    </source>
</evidence>
<dbReference type="InterPro" id="IPR036291">
    <property type="entry name" value="NAD(P)-bd_dom_sf"/>
</dbReference>
<evidence type="ECO:0000256" key="10">
    <source>
        <dbReference type="ARBA" id="ARBA00022576"/>
    </source>
</evidence>
<accession>A0A2I2FWG8</accession>
<dbReference type="InterPro" id="IPR036038">
    <property type="entry name" value="Aminotransferase-like"/>
</dbReference>
<dbReference type="GO" id="GO:0004022">
    <property type="term" value="F:alcohol dehydrogenase (NAD+) activity"/>
    <property type="evidence" value="ECO:0007669"/>
    <property type="project" value="UniProtKB-ARBA"/>
</dbReference>
<keyword evidence="10" id="KW-0032">Aminotransferase</keyword>
<keyword evidence="23" id="KW-1133">Transmembrane helix</keyword>
<evidence type="ECO:0000256" key="14">
    <source>
        <dbReference type="ARBA" id="ARBA00022833"/>
    </source>
</evidence>
<evidence type="ECO:0000256" key="20">
    <source>
        <dbReference type="ARBA" id="ARBA00023239"/>
    </source>
</evidence>
<feature type="transmembrane region" description="Helical" evidence="23">
    <location>
        <begin position="25"/>
        <end position="48"/>
    </location>
</feature>
<feature type="transmembrane region" description="Helical" evidence="23">
    <location>
        <begin position="60"/>
        <end position="84"/>
    </location>
</feature>
<dbReference type="InterPro" id="IPR002328">
    <property type="entry name" value="ADH_Zn_CS"/>
</dbReference>
<dbReference type="Pfam" id="PF00205">
    <property type="entry name" value="TPP_enzyme_M"/>
    <property type="match status" value="1"/>
</dbReference>
<dbReference type="InterPro" id="IPR047214">
    <property type="entry name" value="TPP_PDC_IPDC"/>
</dbReference>
<dbReference type="InterPro" id="IPR011032">
    <property type="entry name" value="GroES-like_sf"/>
</dbReference>
<dbReference type="InterPro" id="IPR049326">
    <property type="entry name" value="Rhodopsin_dom_fungi"/>
</dbReference>
<dbReference type="InterPro" id="IPR001544">
    <property type="entry name" value="Aminotrans_IV"/>
</dbReference>
<dbReference type="InterPro" id="IPR011766">
    <property type="entry name" value="TPP_enzyme_TPP-bd"/>
</dbReference>
<evidence type="ECO:0000259" key="28">
    <source>
        <dbReference type="Pfam" id="PF08240"/>
    </source>
</evidence>
<keyword evidence="19" id="KW-0786">Thiamine pyrophosphate</keyword>
<evidence type="ECO:0000256" key="5">
    <source>
        <dbReference type="ARBA" id="ARBA00007812"/>
    </source>
</evidence>
<evidence type="ECO:0000256" key="9">
    <source>
        <dbReference type="ARBA" id="ARBA00014422"/>
    </source>
</evidence>